<dbReference type="InterPro" id="IPR041628">
    <property type="entry name" value="ChlI/MoxR_AAA_lid"/>
</dbReference>
<dbReference type="Gene3D" id="1.10.8.80">
    <property type="entry name" value="Magnesium chelatase subunit I, C-Terminal domain"/>
    <property type="match status" value="1"/>
</dbReference>
<dbReference type="KEGG" id="msv:Mesil_1431"/>
<gene>
    <name evidence="5" type="ordered locus">Mesil_1431</name>
</gene>
<keyword evidence="1" id="KW-0547">Nucleotide-binding</keyword>
<keyword evidence="6" id="KW-1185">Reference proteome</keyword>
<dbReference type="PANTHER" id="PTHR42759">
    <property type="entry name" value="MOXR FAMILY PROTEIN"/>
    <property type="match status" value="1"/>
</dbReference>
<dbReference type="InterPro" id="IPR027417">
    <property type="entry name" value="P-loop_NTPase"/>
</dbReference>
<evidence type="ECO:0000256" key="3">
    <source>
        <dbReference type="ARBA" id="ARBA00061607"/>
    </source>
</evidence>
<evidence type="ECO:0000256" key="1">
    <source>
        <dbReference type="ARBA" id="ARBA00022741"/>
    </source>
</evidence>
<feature type="domain" description="AAA+ ATPase" evidence="4">
    <location>
        <begin position="33"/>
        <end position="172"/>
    </location>
</feature>
<organism evidence="5 6">
    <name type="scientific">Allomeiothermus silvanus (strain ATCC 700542 / DSM 9946 / NBRC 106475 / NCIMB 13440 / VI-R2)</name>
    <name type="common">Thermus silvanus</name>
    <dbReference type="NCBI Taxonomy" id="526227"/>
    <lineage>
        <taxon>Bacteria</taxon>
        <taxon>Thermotogati</taxon>
        <taxon>Deinococcota</taxon>
        <taxon>Deinococci</taxon>
        <taxon>Thermales</taxon>
        <taxon>Thermaceae</taxon>
        <taxon>Allomeiothermus</taxon>
    </lineage>
</organism>
<dbReference type="PIRSF" id="PIRSF002849">
    <property type="entry name" value="AAA_ATPase_chaperone_MoxR_prd"/>
    <property type="match status" value="1"/>
</dbReference>
<dbReference type="Gene3D" id="3.40.50.300">
    <property type="entry name" value="P-loop containing nucleotide triphosphate hydrolases"/>
    <property type="match status" value="1"/>
</dbReference>
<dbReference type="SUPFAM" id="SSF52540">
    <property type="entry name" value="P-loop containing nucleoside triphosphate hydrolases"/>
    <property type="match status" value="1"/>
</dbReference>
<evidence type="ECO:0000313" key="6">
    <source>
        <dbReference type="Proteomes" id="UP000001916"/>
    </source>
</evidence>
<dbReference type="Proteomes" id="UP000001916">
    <property type="component" value="Chromosome"/>
</dbReference>
<sequence length="309" mass="33998">MIRNWYQKLCANIEQAVVGKHEEVKAVVATLLSGGHVLLEDVPGTGKTTLARALAKSLGLEFRRVQFTPDLLPSDLTGVYIYLNGAFEFRPGPLFAGLLLADELNRATPKTQSALLEAMQEGQVTLEGQTHPLPRPFLVIATQNPIEQEGTYRLPEAQLDRFTARIKLGYPAEEDERVMLRRMRQKSPLEELEPVTDAAEVLQAQRLVRQVRVDATLEDYLLAIVAATRQAEGVVLGASPRAALALERFAQALAALEGRDYLIPDDIKTAALPVLAHRLILSYEARLEGQSAEGVLANIVQRIPVPVES</sequence>
<dbReference type="SMART" id="SM00382">
    <property type="entry name" value="AAA"/>
    <property type="match status" value="1"/>
</dbReference>
<dbReference type="eggNOG" id="COG0714">
    <property type="taxonomic scope" value="Bacteria"/>
</dbReference>
<comment type="similarity">
    <text evidence="3">Belongs to the MoxR family.</text>
</comment>
<dbReference type="CDD" id="cd00009">
    <property type="entry name" value="AAA"/>
    <property type="match status" value="1"/>
</dbReference>
<keyword evidence="2" id="KW-0067">ATP-binding</keyword>
<proteinExistence type="inferred from homology"/>
<dbReference type="EMBL" id="CP002042">
    <property type="protein sequence ID" value="ADH63324.1"/>
    <property type="molecule type" value="Genomic_DNA"/>
</dbReference>
<dbReference type="PANTHER" id="PTHR42759:SF5">
    <property type="entry name" value="METHANOL DEHYDROGENASE REGULATOR"/>
    <property type="match status" value="1"/>
</dbReference>
<evidence type="ECO:0000259" key="4">
    <source>
        <dbReference type="SMART" id="SM00382"/>
    </source>
</evidence>
<reference evidence="5 6" key="1">
    <citation type="journal article" date="2010" name="Stand. Genomic Sci.">
        <title>Complete genome sequence of Meiothermus silvanus type strain (VI-R2).</title>
        <authorList>
            <person name="Sikorski J."/>
            <person name="Tindall B.J."/>
            <person name="Lowry S."/>
            <person name="Lucas S."/>
            <person name="Nolan M."/>
            <person name="Copeland A."/>
            <person name="Glavina Del Rio T."/>
            <person name="Tice H."/>
            <person name="Cheng J.F."/>
            <person name="Han C."/>
            <person name="Pitluck S."/>
            <person name="Liolios K."/>
            <person name="Ivanova N."/>
            <person name="Mavromatis K."/>
            <person name="Mikhailova N."/>
            <person name="Pati A."/>
            <person name="Goodwin L."/>
            <person name="Chen A."/>
            <person name="Palaniappan K."/>
            <person name="Land M."/>
            <person name="Hauser L."/>
            <person name="Chang Y.J."/>
            <person name="Jeffries C.D."/>
            <person name="Rohde M."/>
            <person name="Goker M."/>
            <person name="Woyke T."/>
            <person name="Bristow J."/>
            <person name="Eisen J.A."/>
            <person name="Markowitz V."/>
            <person name="Hugenholtz P."/>
            <person name="Kyrpides N.C."/>
            <person name="Klenk H.P."/>
            <person name="Lapidus A."/>
        </authorList>
    </citation>
    <scope>NUCLEOTIDE SEQUENCE [LARGE SCALE GENOMIC DNA]</scope>
    <source>
        <strain evidence="6">ATCC 700542 / DSM 9946 / VI-R2</strain>
    </source>
</reference>
<name>D7BEX1_ALLS1</name>
<dbReference type="InterPro" id="IPR003593">
    <property type="entry name" value="AAA+_ATPase"/>
</dbReference>
<dbReference type="FunFam" id="3.40.50.300:FF:000640">
    <property type="entry name" value="MoxR family ATPase"/>
    <property type="match status" value="1"/>
</dbReference>
<evidence type="ECO:0000256" key="2">
    <source>
        <dbReference type="ARBA" id="ARBA00022840"/>
    </source>
</evidence>
<accession>D7BEX1</accession>
<dbReference type="GO" id="GO:0005524">
    <property type="term" value="F:ATP binding"/>
    <property type="evidence" value="ECO:0007669"/>
    <property type="project" value="UniProtKB-KW"/>
</dbReference>
<dbReference type="OrthoDB" id="9808397at2"/>
<dbReference type="RefSeq" id="WP_013157893.1">
    <property type="nucleotide sequence ID" value="NC_014212.1"/>
</dbReference>
<dbReference type="InterPro" id="IPR011703">
    <property type="entry name" value="ATPase_AAA-3"/>
</dbReference>
<dbReference type="STRING" id="526227.Mesil_1431"/>
<dbReference type="Pfam" id="PF17863">
    <property type="entry name" value="AAA_lid_2"/>
    <property type="match status" value="1"/>
</dbReference>
<dbReference type="InterPro" id="IPR050764">
    <property type="entry name" value="CbbQ/NirQ/NorQ/GpvN"/>
</dbReference>
<protein>
    <submittedName>
        <fullName evidence="5">ATPase associated with various cellular activities AAA_3</fullName>
    </submittedName>
</protein>
<dbReference type="GO" id="GO:0016887">
    <property type="term" value="F:ATP hydrolysis activity"/>
    <property type="evidence" value="ECO:0007669"/>
    <property type="project" value="InterPro"/>
</dbReference>
<dbReference type="HOGENOM" id="CLU_034716_2_0_0"/>
<dbReference type="Pfam" id="PF07726">
    <property type="entry name" value="AAA_3"/>
    <property type="match status" value="1"/>
</dbReference>
<evidence type="ECO:0000313" key="5">
    <source>
        <dbReference type="EMBL" id="ADH63324.1"/>
    </source>
</evidence>
<dbReference type="AlphaFoldDB" id="D7BEX1"/>